<evidence type="ECO:0000256" key="4">
    <source>
        <dbReference type="SAM" id="SignalP"/>
    </source>
</evidence>
<comment type="similarity">
    <text evidence="1 2">Belongs to the sulfatase family.</text>
</comment>
<comment type="PTM">
    <text evidence="3">The conversion to 3-oxoalanine (also known as C-formylglycine, FGly), of a serine or cysteine residue in prokaryotes and of a cysteine residue in eukaryotes, is critical for catalytic activity.</text>
</comment>
<dbReference type="OrthoDB" id="103349at2759"/>
<name>A0A1Y2C1W3_9FUNG</name>
<keyword evidence="4" id="KW-0732">Signal</keyword>
<dbReference type="InterPro" id="IPR017850">
    <property type="entry name" value="Alkaline_phosphatase_core_sf"/>
</dbReference>
<accession>A0A1Y2C1W3</accession>
<dbReference type="CDD" id="cd16147">
    <property type="entry name" value="G6S"/>
    <property type="match status" value="1"/>
</dbReference>
<feature type="chain" id="PRO_5013299504" description="Arylsulfatase" evidence="4">
    <location>
        <begin position="20"/>
        <end position="608"/>
    </location>
</feature>
<evidence type="ECO:0000259" key="5">
    <source>
        <dbReference type="Pfam" id="PF00884"/>
    </source>
</evidence>
<sequence>MKLPLLLAATLSALNSVQAGSCFSGPILPPTVQGSSSSGRNATSGSQSNTHIQLDIKFPDSRTETASKDAPKRPNIIFLLTDDQDKHMGSLEYMPFVKKHLIEKGTVFENHFVTSAICCPSRVSVLKGQFAHNTGFTDVHGKFGGYDKFLREGMDNEYLPKWLQDAGYSTYYIGKLLNGYGVHNHEQIPKGWTDFDALVHPYIYDNFHPVFAKNGEIRDYEGTFQVDVVRDKALEVLSGALKVVDEKPFFLYLAPTAPHTEMLYNSAKKVEQVPGSKPYSKEGRFTEAVPATRHANLFSDVKVPRRENFNTADVSGKPRYIQELPLLNDEEVETLDHWHRQRLRALQSVDELLDSVVQAVEAAGQGDNTYIFYSSDNGFHLGLHRLNAGKTTPYEDDINVPFIVRGPGVAKGAVRKESTTHTDIAPTFLKLAGAQNKAYAFDGTPIPIFTQDSPQPNRESFAVEFWRPYVSELFDIENINENVYRSVRIVSEDYSYLYTVWCTDHYELYDLKKDPQQLKNVYKNSNVALVNRLDALLVALKDCVGKECQSPWIKLHSDGSVKNFGQALDAKYDSLYQNTERLYISECLNGFYPENEKLIGALRAHENW</sequence>
<evidence type="ECO:0000313" key="6">
    <source>
        <dbReference type="EMBL" id="ORY41020.1"/>
    </source>
</evidence>
<dbReference type="PANTHER" id="PTHR43108:SF8">
    <property type="entry name" value="SD21168P"/>
    <property type="match status" value="1"/>
</dbReference>
<organism evidence="6 7">
    <name type="scientific">Rhizoclosmatium globosum</name>
    <dbReference type="NCBI Taxonomy" id="329046"/>
    <lineage>
        <taxon>Eukaryota</taxon>
        <taxon>Fungi</taxon>
        <taxon>Fungi incertae sedis</taxon>
        <taxon>Chytridiomycota</taxon>
        <taxon>Chytridiomycota incertae sedis</taxon>
        <taxon>Chytridiomycetes</taxon>
        <taxon>Chytridiales</taxon>
        <taxon>Chytriomycetaceae</taxon>
        <taxon>Rhizoclosmatium</taxon>
    </lineage>
</organism>
<dbReference type="GO" id="GO:0004065">
    <property type="term" value="F:arylsulfatase activity"/>
    <property type="evidence" value="ECO:0007669"/>
    <property type="project" value="UniProtKB-UniRule"/>
</dbReference>
<dbReference type="AlphaFoldDB" id="A0A1Y2C1W3"/>
<comment type="caution">
    <text evidence="6">The sequence shown here is derived from an EMBL/GenBank/DDBJ whole genome shotgun (WGS) entry which is preliminary data.</text>
</comment>
<reference evidence="6 7" key="1">
    <citation type="submission" date="2016-07" db="EMBL/GenBank/DDBJ databases">
        <title>Pervasive Adenine N6-methylation of Active Genes in Fungi.</title>
        <authorList>
            <consortium name="DOE Joint Genome Institute"/>
            <person name="Mondo S.J."/>
            <person name="Dannebaum R.O."/>
            <person name="Kuo R.C."/>
            <person name="Labutti K."/>
            <person name="Haridas S."/>
            <person name="Kuo A."/>
            <person name="Salamov A."/>
            <person name="Ahrendt S.R."/>
            <person name="Lipzen A."/>
            <person name="Sullivan W."/>
            <person name="Andreopoulos W.B."/>
            <person name="Clum A."/>
            <person name="Lindquist E."/>
            <person name="Daum C."/>
            <person name="Ramamoorthy G.K."/>
            <person name="Gryganskyi A."/>
            <person name="Culley D."/>
            <person name="Magnuson J.K."/>
            <person name="James T.Y."/>
            <person name="O'Malley M.A."/>
            <person name="Stajich J.E."/>
            <person name="Spatafora J.W."/>
            <person name="Visel A."/>
            <person name="Grigoriev I.V."/>
        </authorList>
    </citation>
    <scope>NUCLEOTIDE SEQUENCE [LARGE SCALE GENOMIC DNA]</scope>
    <source>
        <strain evidence="6 7">JEL800</strain>
    </source>
</reference>
<evidence type="ECO:0000256" key="1">
    <source>
        <dbReference type="ARBA" id="ARBA00008779"/>
    </source>
</evidence>
<dbReference type="EC" id="3.1.6.1" evidence="2"/>
<comment type="catalytic activity">
    <reaction evidence="2">
        <text>an aryl sulfate + H2O = a phenol + sulfate + H(+)</text>
        <dbReference type="Rhea" id="RHEA:17261"/>
        <dbReference type="ChEBI" id="CHEBI:15377"/>
        <dbReference type="ChEBI" id="CHEBI:15378"/>
        <dbReference type="ChEBI" id="CHEBI:16189"/>
        <dbReference type="ChEBI" id="CHEBI:33853"/>
        <dbReference type="ChEBI" id="CHEBI:140317"/>
        <dbReference type="EC" id="3.1.6.1"/>
    </reaction>
</comment>
<dbReference type="Pfam" id="PF00884">
    <property type="entry name" value="Sulfatase"/>
    <property type="match status" value="1"/>
</dbReference>
<dbReference type="GO" id="GO:0008449">
    <property type="term" value="F:N-acetylglucosamine-6-sulfatase activity"/>
    <property type="evidence" value="ECO:0007669"/>
    <property type="project" value="TreeGrafter"/>
</dbReference>
<dbReference type="GO" id="GO:0018958">
    <property type="term" value="P:phenol-containing compound metabolic process"/>
    <property type="evidence" value="ECO:0007669"/>
    <property type="project" value="InterPro"/>
</dbReference>
<dbReference type="GO" id="GO:0005539">
    <property type="term" value="F:glycosaminoglycan binding"/>
    <property type="evidence" value="ECO:0007669"/>
    <property type="project" value="TreeGrafter"/>
</dbReference>
<dbReference type="EMBL" id="MCGO01000033">
    <property type="protein sequence ID" value="ORY41020.1"/>
    <property type="molecule type" value="Genomic_DNA"/>
</dbReference>
<evidence type="ECO:0000256" key="3">
    <source>
        <dbReference type="PIRSR" id="PIRSR000972-50"/>
    </source>
</evidence>
<dbReference type="Proteomes" id="UP000193642">
    <property type="component" value="Unassembled WGS sequence"/>
</dbReference>
<gene>
    <name evidence="6" type="ORF">BCR33DRAFT_767766</name>
</gene>
<feature type="domain" description="Sulfatase N-terminal" evidence="5">
    <location>
        <begin position="74"/>
        <end position="434"/>
    </location>
</feature>
<evidence type="ECO:0000313" key="7">
    <source>
        <dbReference type="Proteomes" id="UP000193642"/>
    </source>
</evidence>
<protein>
    <recommendedName>
        <fullName evidence="2">Arylsulfatase</fullName>
        <shortName evidence="2">AS</shortName>
        <ecNumber evidence="2">3.1.6.1</ecNumber>
    </recommendedName>
    <alternativeName>
        <fullName evidence="2">Aryl-sulfate sulphohydrolase</fullName>
    </alternativeName>
</protein>
<dbReference type="Gene3D" id="3.40.720.10">
    <property type="entry name" value="Alkaline Phosphatase, subunit A"/>
    <property type="match status" value="1"/>
</dbReference>
<evidence type="ECO:0000256" key="2">
    <source>
        <dbReference type="PIRNR" id="PIRNR000972"/>
    </source>
</evidence>
<dbReference type="InterPro" id="IPR012083">
    <property type="entry name" value="Arylsulfatase"/>
</dbReference>
<dbReference type="SUPFAM" id="SSF53649">
    <property type="entry name" value="Alkaline phosphatase-like"/>
    <property type="match status" value="1"/>
</dbReference>
<proteinExistence type="inferred from homology"/>
<keyword evidence="7" id="KW-1185">Reference proteome</keyword>
<dbReference type="InterPro" id="IPR000917">
    <property type="entry name" value="Sulfatase_N"/>
</dbReference>
<dbReference type="STRING" id="329046.A0A1Y2C1W3"/>
<dbReference type="PANTHER" id="PTHR43108">
    <property type="entry name" value="N-ACETYLGLUCOSAMINE-6-SULFATASE FAMILY MEMBER"/>
    <property type="match status" value="1"/>
</dbReference>
<feature type="signal peptide" evidence="4">
    <location>
        <begin position="1"/>
        <end position="19"/>
    </location>
</feature>
<keyword evidence="2" id="KW-0378">Hydrolase</keyword>
<dbReference type="PIRSF" id="PIRSF000972">
    <property type="entry name" value="Arylsulf_plant"/>
    <property type="match status" value="1"/>
</dbReference>
<feature type="modified residue" description="3-oxoalanine (Cys)" evidence="3">
    <location>
        <position position="118"/>
    </location>
</feature>